<evidence type="ECO:0000313" key="7">
    <source>
        <dbReference type="Ensembl" id="ENSCINP00000020260.3"/>
    </source>
</evidence>
<dbReference type="OMA" id="EIETTHM"/>
<reference evidence="7" key="3">
    <citation type="submission" date="2025-09" db="UniProtKB">
        <authorList>
            <consortium name="Ensembl"/>
        </authorList>
    </citation>
    <scope>IDENTIFICATION</scope>
</reference>
<protein>
    <recommendedName>
        <fullName evidence="6">Major facilitator superfamily (MFS) profile domain-containing protein</fullName>
    </recommendedName>
</protein>
<dbReference type="GO" id="GO:0022857">
    <property type="term" value="F:transmembrane transporter activity"/>
    <property type="evidence" value="ECO:0007669"/>
    <property type="project" value="InterPro"/>
</dbReference>
<evidence type="ECO:0000256" key="1">
    <source>
        <dbReference type="ARBA" id="ARBA00004141"/>
    </source>
</evidence>
<dbReference type="PROSITE" id="PS50850">
    <property type="entry name" value="MFS"/>
    <property type="match status" value="1"/>
</dbReference>
<dbReference type="Gene3D" id="1.20.1250.20">
    <property type="entry name" value="MFS general substrate transporter like domains"/>
    <property type="match status" value="1"/>
</dbReference>
<keyword evidence="8" id="KW-1185">Reference proteome</keyword>
<feature type="transmembrane region" description="Helical" evidence="5">
    <location>
        <begin position="145"/>
        <end position="167"/>
    </location>
</feature>
<feature type="transmembrane region" description="Helical" evidence="5">
    <location>
        <begin position="29"/>
        <end position="48"/>
    </location>
</feature>
<dbReference type="GO" id="GO:0016020">
    <property type="term" value="C:membrane"/>
    <property type="evidence" value="ECO:0007669"/>
    <property type="project" value="UniProtKB-SubCell"/>
</dbReference>
<feature type="domain" description="Major facilitator superfamily (MFS) profile" evidence="6">
    <location>
        <begin position="1"/>
        <end position="172"/>
    </location>
</feature>
<dbReference type="Pfam" id="PF00083">
    <property type="entry name" value="Sugar_tr"/>
    <property type="match status" value="1"/>
</dbReference>
<proteinExistence type="predicted"/>
<evidence type="ECO:0000256" key="4">
    <source>
        <dbReference type="ARBA" id="ARBA00023136"/>
    </source>
</evidence>
<dbReference type="PANTHER" id="PTHR24064">
    <property type="entry name" value="SOLUTE CARRIER FAMILY 22 MEMBER"/>
    <property type="match status" value="1"/>
</dbReference>
<dbReference type="AlphaFoldDB" id="F6PI79"/>
<name>F6PI79_CIOIN</name>
<sequence length="205" mass="22157">MLIVCLAWFCINLLYYVIGLNSNSLSGNRFINVFLLGLLDIAATAWFYLTADKLGRRNSYISMVTMMAIFTVLTPFAGKWHPTLTNVLVCTSKLIASVGFSIILLYTGELFPTALRQSITGISNAVGKMGGITAPYVLYAGDPTGSITTSIIIGSVLLASAVLFLFLPRAINQTLPQSIEDAVNMRSEVACLGCVRKNSPSEDKT</sequence>
<keyword evidence="2 5" id="KW-0812">Transmembrane</keyword>
<dbReference type="Proteomes" id="UP000008144">
    <property type="component" value="Unassembled WGS sequence"/>
</dbReference>
<keyword evidence="3 5" id="KW-1133">Transmembrane helix</keyword>
<evidence type="ECO:0000256" key="5">
    <source>
        <dbReference type="SAM" id="Phobius"/>
    </source>
</evidence>
<dbReference type="HOGENOM" id="CLU_001265_34_1_1"/>
<comment type="subcellular location">
    <subcellularLocation>
        <location evidence="1">Membrane</location>
        <topology evidence="1">Multi-pass membrane protein</topology>
    </subcellularLocation>
</comment>
<reference evidence="7" key="2">
    <citation type="submission" date="2025-08" db="UniProtKB">
        <authorList>
            <consortium name="Ensembl"/>
        </authorList>
    </citation>
    <scope>IDENTIFICATION</scope>
</reference>
<organism evidence="7 8">
    <name type="scientific">Ciona intestinalis</name>
    <name type="common">Transparent sea squirt</name>
    <name type="synonym">Ascidia intestinalis</name>
    <dbReference type="NCBI Taxonomy" id="7719"/>
    <lineage>
        <taxon>Eukaryota</taxon>
        <taxon>Metazoa</taxon>
        <taxon>Chordata</taxon>
        <taxon>Tunicata</taxon>
        <taxon>Ascidiacea</taxon>
        <taxon>Phlebobranchia</taxon>
        <taxon>Cionidae</taxon>
        <taxon>Ciona</taxon>
    </lineage>
</organism>
<evidence type="ECO:0000256" key="2">
    <source>
        <dbReference type="ARBA" id="ARBA00022692"/>
    </source>
</evidence>
<evidence type="ECO:0000256" key="3">
    <source>
        <dbReference type="ARBA" id="ARBA00022989"/>
    </source>
</evidence>
<evidence type="ECO:0000313" key="8">
    <source>
        <dbReference type="Proteomes" id="UP000008144"/>
    </source>
</evidence>
<feature type="transmembrane region" description="Helical" evidence="5">
    <location>
        <begin position="84"/>
        <end position="107"/>
    </location>
</feature>
<dbReference type="InterPro" id="IPR036259">
    <property type="entry name" value="MFS_trans_sf"/>
</dbReference>
<accession>F6PI79</accession>
<dbReference type="InParanoid" id="F6PI79"/>
<dbReference type="STRING" id="7719.ENSCINP00000020260"/>
<dbReference type="Ensembl" id="ENSCINT00000020260.3">
    <property type="protein sequence ID" value="ENSCINP00000020260.3"/>
    <property type="gene ID" value="ENSCING00000010140.3"/>
</dbReference>
<dbReference type="SUPFAM" id="SSF103473">
    <property type="entry name" value="MFS general substrate transporter"/>
    <property type="match status" value="1"/>
</dbReference>
<evidence type="ECO:0000259" key="6">
    <source>
        <dbReference type="PROSITE" id="PS50850"/>
    </source>
</evidence>
<feature type="transmembrane region" description="Helical" evidence="5">
    <location>
        <begin position="119"/>
        <end position="139"/>
    </location>
</feature>
<feature type="transmembrane region" description="Helical" evidence="5">
    <location>
        <begin position="60"/>
        <end position="78"/>
    </location>
</feature>
<dbReference type="InterPro" id="IPR005828">
    <property type="entry name" value="MFS_sugar_transport-like"/>
</dbReference>
<dbReference type="GeneTree" id="ENSGT00940000162538"/>
<dbReference type="InterPro" id="IPR020846">
    <property type="entry name" value="MFS_dom"/>
</dbReference>
<reference evidence="8" key="1">
    <citation type="journal article" date="2002" name="Science">
        <title>The draft genome of Ciona intestinalis: insights into chordate and vertebrate origins.</title>
        <authorList>
            <person name="Dehal P."/>
            <person name="Satou Y."/>
            <person name="Campbell R.K."/>
            <person name="Chapman J."/>
            <person name="Degnan B."/>
            <person name="De Tomaso A."/>
            <person name="Davidson B."/>
            <person name="Di Gregorio A."/>
            <person name="Gelpke M."/>
            <person name="Goodstein D.M."/>
            <person name="Harafuji N."/>
            <person name="Hastings K.E."/>
            <person name="Ho I."/>
            <person name="Hotta K."/>
            <person name="Huang W."/>
            <person name="Kawashima T."/>
            <person name="Lemaire P."/>
            <person name="Martinez D."/>
            <person name="Meinertzhagen I.A."/>
            <person name="Necula S."/>
            <person name="Nonaka M."/>
            <person name="Putnam N."/>
            <person name="Rash S."/>
            <person name="Saiga H."/>
            <person name="Satake M."/>
            <person name="Terry A."/>
            <person name="Yamada L."/>
            <person name="Wang H.G."/>
            <person name="Awazu S."/>
            <person name="Azumi K."/>
            <person name="Boore J."/>
            <person name="Branno M."/>
            <person name="Chin-Bow S."/>
            <person name="DeSantis R."/>
            <person name="Doyle S."/>
            <person name="Francino P."/>
            <person name="Keys D.N."/>
            <person name="Haga S."/>
            <person name="Hayashi H."/>
            <person name="Hino K."/>
            <person name="Imai K.S."/>
            <person name="Inaba K."/>
            <person name="Kano S."/>
            <person name="Kobayashi K."/>
            <person name="Kobayashi M."/>
            <person name="Lee B.I."/>
            <person name="Makabe K.W."/>
            <person name="Manohar C."/>
            <person name="Matassi G."/>
            <person name="Medina M."/>
            <person name="Mochizuki Y."/>
            <person name="Mount S."/>
            <person name="Morishita T."/>
            <person name="Miura S."/>
            <person name="Nakayama A."/>
            <person name="Nishizaka S."/>
            <person name="Nomoto H."/>
            <person name="Ohta F."/>
            <person name="Oishi K."/>
            <person name="Rigoutsos I."/>
            <person name="Sano M."/>
            <person name="Sasaki A."/>
            <person name="Sasakura Y."/>
            <person name="Shoguchi E."/>
            <person name="Shin-i T."/>
            <person name="Spagnuolo A."/>
            <person name="Stainier D."/>
            <person name="Suzuki M.M."/>
            <person name="Tassy O."/>
            <person name="Takatori N."/>
            <person name="Tokuoka M."/>
            <person name="Yagi K."/>
            <person name="Yoshizaki F."/>
            <person name="Wada S."/>
            <person name="Zhang C."/>
            <person name="Hyatt P.D."/>
            <person name="Larimer F."/>
            <person name="Detter C."/>
            <person name="Doggett N."/>
            <person name="Glavina T."/>
            <person name="Hawkins T."/>
            <person name="Richardson P."/>
            <person name="Lucas S."/>
            <person name="Kohara Y."/>
            <person name="Levine M."/>
            <person name="Satoh N."/>
            <person name="Rokhsar D.S."/>
        </authorList>
    </citation>
    <scope>NUCLEOTIDE SEQUENCE [LARGE SCALE GENOMIC DNA]</scope>
</reference>
<keyword evidence="4 5" id="KW-0472">Membrane</keyword>